<keyword evidence="2" id="KW-0808">Transferase</keyword>
<dbReference type="InterPro" id="IPR000182">
    <property type="entry name" value="GNAT_dom"/>
</dbReference>
<evidence type="ECO:0000259" key="1">
    <source>
        <dbReference type="PROSITE" id="PS51186"/>
    </source>
</evidence>
<dbReference type="GO" id="GO:0016747">
    <property type="term" value="F:acyltransferase activity, transferring groups other than amino-acyl groups"/>
    <property type="evidence" value="ECO:0007669"/>
    <property type="project" value="InterPro"/>
</dbReference>
<evidence type="ECO:0000313" key="3">
    <source>
        <dbReference type="Proteomes" id="UP000199113"/>
    </source>
</evidence>
<name>A0A1I0YB69_9ACTN</name>
<organism evidence="2 3">
    <name type="scientific">Nocardioides alpinus</name>
    <dbReference type="NCBI Taxonomy" id="748909"/>
    <lineage>
        <taxon>Bacteria</taxon>
        <taxon>Bacillati</taxon>
        <taxon>Actinomycetota</taxon>
        <taxon>Actinomycetes</taxon>
        <taxon>Propionibacteriales</taxon>
        <taxon>Nocardioidaceae</taxon>
        <taxon>Nocardioides</taxon>
    </lineage>
</organism>
<dbReference type="STRING" id="748909.SAMN05192575_103393"/>
<reference evidence="2" key="1">
    <citation type="submission" date="2016-10" db="EMBL/GenBank/DDBJ databases">
        <authorList>
            <person name="de Groot N.N."/>
        </authorList>
    </citation>
    <scope>NUCLEOTIDE SEQUENCE [LARGE SCALE GENOMIC DNA]</scope>
    <source>
        <strain evidence="2">CGMCC 1.10697</strain>
    </source>
</reference>
<proteinExistence type="predicted"/>
<dbReference type="AlphaFoldDB" id="A0A1I0YB69"/>
<dbReference type="EMBL" id="FOKC01000003">
    <property type="protein sequence ID" value="SFB10442.1"/>
    <property type="molecule type" value="Genomic_DNA"/>
</dbReference>
<gene>
    <name evidence="2" type="ORF">SAMN05192575_103393</name>
</gene>
<dbReference type="InterPro" id="IPR016181">
    <property type="entry name" value="Acyl_CoA_acyltransferase"/>
</dbReference>
<feature type="domain" description="N-acetyltransferase" evidence="1">
    <location>
        <begin position="1"/>
        <end position="119"/>
    </location>
</feature>
<accession>A0A1I0YB69</accession>
<protein>
    <submittedName>
        <fullName evidence="2">Acetyltransferase (GNAT) domain-containing protein</fullName>
    </submittedName>
</protein>
<dbReference type="Gene3D" id="3.40.630.30">
    <property type="match status" value="1"/>
</dbReference>
<dbReference type="PROSITE" id="PS51186">
    <property type="entry name" value="GNAT"/>
    <property type="match status" value="1"/>
</dbReference>
<dbReference type="Pfam" id="PF13302">
    <property type="entry name" value="Acetyltransf_3"/>
    <property type="match status" value="1"/>
</dbReference>
<dbReference type="SUPFAM" id="SSF55729">
    <property type="entry name" value="Acyl-CoA N-acyltransferases (Nat)"/>
    <property type="match status" value="1"/>
</dbReference>
<evidence type="ECO:0000313" key="2">
    <source>
        <dbReference type="EMBL" id="SFB10442.1"/>
    </source>
</evidence>
<sequence>MPAVPADRPGQFVMEHDGVFVGWMGLGRRDPQRPGGFVADGVDLELSYVAPVSASGLGYAAEAGDAILGWADARLAEPMLVCTQTANLASLRLAARLGFTEVARFEEFGAEQWFGVRQPG</sequence>
<dbReference type="Proteomes" id="UP000199113">
    <property type="component" value="Unassembled WGS sequence"/>
</dbReference>